<reference evidence="13" key="1">
    <citation type="submission" date="2021-03" db="EMBL/GenBank/DDBJ databases">
        <title>Genomic Encyclopedia of Type Strains, Phase IV (KMG-V): Genome sequencing to study the core and pangenomes of soil and plant-associated prokaryotes.</title>
        <authorList>
            <person name="Whitman W."/>
        </authorList>
    </citation>
    <scope>NUCLEOTIDE SEQUENCE</scope>
    <source>
        <strain evidence="13">C4</strain>
    </source>
</reference>
<evidence type="ECO:0000256" key="2">
    <source>
        <dbReference type="ARBA" id="ARBA00022475"/>
    </source>
</evidence>
<evidence type="ECO:0000256" key="3">
    <source>
        <dbReference type="ARBA" id="ARBA00022692"/>
    </source>
</evidence>
<dbReference type="GO" id="GO:0005886">
    <property type="term" value="C:plasma membrane"/>
    <property type="evidence" value="ECO:0007669"/>
    <property type="project" value="UniProtKB-SubCell"/>
</dbReference>
<dbReference type="InterPro" id="IPR033463">
    <property type="entry name" value="sCache_3"/>
</dbReference>
<evidence type="ECO:0000259" key="11">
    <source>
        <dbReference type="PROSITE" id="PS50111"/>
    </source>
</evidence>
<comment type="similarity">
    <text evidence="7">Belongs to the methyl-accepting chemotaxis (MCP) protein family.</text>
</comment>
<dbReference type="SMART" id="SM00304">
    <property type="entry name" value="HAMP"/>
    <property type="match status" value="2"/>
</dbReference>
<feature type="transmembrane region" description="Helical" evidence="10">
    <location>
        <begin position="290"/>
        <end position="312"/>
    </location>
</feature>
<dbReference type="Gene3D" id="1.10.287.950">
    <property type="entry name" value="Methyl-accepting chemotaxis protein"/>
    <property type="match status" value="1"/>
</dbReference>
<dbReference type="GO" id="GO:0007165">
    <property type="term" value="P:signal transduction"/>
    <property type="evidence" value="ECO:0007669"/>
    <property type="project" value="UniProtKB-KW"/>
</dbReference>
<evidence type="ECO:0000256" key="4">
    <source>
        <dbReference type="ARBA" id="ARBA00022989"/>
    </source>
</evidence>
<dbReference type="SUPFAM" id="SSF103190">
    <property type="entry name" value="Sensory domain-like"/>
    <property type="match status" value="1"/>
</dbReference>
<feature type="coiled-coil region" evidence="9">
    <location>
        <begin position="361"/>
        <end position="388"/>
    </location>
</feature>
<evidence type="ECO:0000259" key="12">
    <source>
        <dbReference type="PROSITE" id="PS50885"/>
    </source>
</evidence>
<keyword evidence="9" id="KW-0175">Coiled coil</keyword>
<dbReference type="PANTHER" id="PTHR32089:SF112">
    <property type="entry name" value="LYSOZYME-LIKE PROTEIN-RELATED"/>
    <property type="match status" value="1"/>
</dbReference>
<dbReference type="PROSITE" id="PS50885">
    <property type="entry name" value="HAMP"/>
    <property type="match status" value="1"/>
</dbReference>
<protein>
    <submittedName>
        <fullName evidence="13">Methyl-accepting chemotaxis protein</fullName>
    </submittedName>
</protein>
<evidence type="ECO:0000256" key="1">
    <source>
        <dbReference type="ARBA" id="ARBA00004651"/>
    </source>
</evidence>
<feature type="domain" description="HAMP" evidence="12">
    <location>
        <begin position="314"/>
        <end position="366"/>
    </location>
</feature>
<dbReference type="Pfam" id="PF00015">
    <property type="entry name" value="MCPsignal"/>
    <property type="match status" value="1"/>
</dbReference>
<dbReference type="SMART" id="SM00283">
    <property type="entry name" value="MA"/>
    <property type="match status" value="1"/>
</dbReference>
<dbReference type="AlphaFoldDB" id="A0A8J7S5A7"/>
<keyword evidence="2" id="KW-1003">Cell membrane</keyword>
<keyword evidence="5 10" id="KW-0472">Membrane</keyword>
<accession>A0A8J7S5A7</accession>
<dbReference type="InterPro" id="IPR029151">
    <property type="entry name" value="Sensor-like_sf"/>
</dbReference>
<dbReference type="Pfam" id="PF00672">
    <property type="entry name" value="HAMP"/>
    <property type="match status" value="1"/>
</dbReference>
<evidence type="ECO:0000313" key="14">
    <source>
        <dbReference type="Proteomes" id="UP000740329"/>
    </source>
</evidence>
<evidence type="ECO:0000256" key="5">
    <source>
        <dbReference type="ARBA" id="ARBA00023136"/>
    </source>
</evidence>
<feature type="coiled-coil region" evidence="9">
    <location>
        <begin position="422"/>
        <end position="456"/>
    </location>
</feature>
<dbReference type="PROSITE" id="PS50111">
    <property type="entry name" value="CHEMOTAXIS_TRANSDUC_2"/>
    <property type="match status" value="1"/>
</dbReference>
<keyword evidence="6 8" id="KW-0807">Transducer</keyword>
<dbReference type="EMBL" id="JAGGMV010000003">
    <property type="protein sequence ID" value="MBP2201795.1"/>
    <property type="molecule type" value="Genomic_DNA"/>
</dbReference>
<evidence type="ECO:0000313" key="13">
    <source>
        <dbReference type="EMBL" id="MBP2201795.1"/>
    </source>
</evidence>
<evidence type="ECO:0000256" key="9">
    <source>
        <dbReference type="SAM" id="Coils"/>
    </source>
</evidence>
<dbReference type="InterPro" id="IPR003660">
    <property type="entry name" value="HAMP_dom"/>
</dbReference>
<proteinExistence type="inferred from homology"/>
<evidence type="ECO:0000256" key="6">
    <source>
        <dbReference type="ARBA" id="ARBA00023224"/>
    </source>
</evidence>
<evidence type="ECO:0000256" key="10">
    <source>
        <dbReference type="SAM" id="Phobius"/>
    </source>
</evidence>
<dbReference type="Pfam" id="PF17202">
    <property type="entry name" value="sCache_3_3"/>
    <property type="match status" value="1"/>
</dbReference>
<keyword evidence="4 10" id="KW-1133">Transmembrane helix</keyword>
<keyword evidence="3 10" id="KW-0812">Transmembrane</keyword>
<organism evidence="13 14">
    <name type="scientific">Methanococcus voltae</name>
    <dbReference type="NCBI Taxonomy" id="2188"/>
    <lineage>
        <taxon>Archaea</taxon>
        <taxon>Methanobacteriati</taxon>
        <taxon>Methanobacteriota</taxon>
        <taxon>Methanomada group</taxon>
        <taxon>Methanococci</taxon>
        <taxon>Methanococcales</taxon>
        <taxon>Methanococcaceae</taxon>
        <taxon>Methanococcus</taxon>
    </lineage>
</organism>
<evidence type="ECO:0000256" key="8">
    <source>
        <dbReference type="PROSITE-ProRule" id="PRU00284"/>
    </source>
</evidence>
<dbReference type="InterPro" id="IPR004089">
    <property type="entry name" value="MCPsignal_dom"/>
</dbReference>
<feature type="domain" description="Methyl-accepting transducer" evidence="11">
    <location>
        <begin position="442"/>
        <end position="699"/>
    </location>
</feature>
<evidence type="ECO:0000256" key="7">
    <source>
        <dbReference type="ARBA" id="ARBA00029447"/>
    </source>
</evidence>
<comment type="subcellular location">
    <subcellularLocation>
        <location evidence="1">Cell membrane</location>
        <topology evidence="1">Multi-pass membrane protein</topology>
    </subcellularLocation>
</comment>
<dbReference type="PANTHER" id="PTHR32089">
    <property type="entry name" value="METHYL-ACCEPTING CHEMOTAXIS PROTEIN MCPB"/>
    <property type="match status" value="1"/>
</dbReference>
<dbReference type="Gene3D" id="6.10.340.10">
    <property type="match status" value="1"/>
</dbReference>
<dbReference type="RefSeq" id="WP_209591314.1">
    <property type="nucleotide sequence ID" value="NZ_JAGGMV010000003.1"/>
</dbReference>
<dbReference type="Proteomes" id="UP000740329">
    <property type="component" value="Unassembled WGS sequence"/>
</dbReference>
<comment type="caution">
    <text evidence="13">The sequence shown here is derived from an EMBL/GenBank/DDBJ whole genome shotgun (WGS) entry which is preliminary data.</text>
</comment>
<gene>
    <name evidence="13" type="ORF">J3E07_001220</name>
</gene>
<dbReference type="SUPFAM" id="SSF58104">
    <property type="entry name" value="Methyl-accepting chemotaxis protein (MCP) signaling domain"/>
    <property type="match status" value="1"/>
</dbReference>
<dbReference type="CDD" id="cd06225">
    <property type="entry name" value="HAMP"/>
    <property type="match status" value="1"/>
</dbReference>
<sequence>MVKFKKISTKLIVLAVVVALVPLIISSGSSLSTLQGSMATQTHEALVSDTNLAESVMAIKMDSLSSLNDYTSKTYGMINSIENRDIDDLNSRIKILNQGSDIDLMAITDKNGKIISSNINKDVDVSNILNQLIPSGTNHGLLKLSSSFMSNFPKSKIDGVSEGIGLVAIDQVSKDGQVIGYLVMVKIVNNDVGIVDEIKSITGNEVTVFMDNVRISTSISNGGTRFVGTKSSDEVYLETKAGNTYDGEAHINDEDYITIYEPLHDVNGNYIGMLFVGTPKSTYTSLMNQLMTQSVIVSLLGLLISVALAFFISKSISKPMALLKEGAEKFSQGDYSHRVVVNTHDETHDLAESFNEMADNVVELNKTLDMDKAKLAELLREISDVMNRVAEGDLTARMIEHEDNKGLDKAINSGVISTGDLISELKEQLSILDNEVHNIRKELEDAKETSEQVSEAASQVATASSDQSIKLQDATDQLEITNQLTKDLYTNAEDTVQLNNEIEDNSQIGVQKVENAVVTMQKITNVIDNLGKSIEELGEESKKINEVTTLIKDIAEQTGLLALNASIEAARAGEAGKGFAVVASEIKSLAEEIQKSVEDINKTIIGMNSKVTTTIKLGTTGREEVDKGVIAIDEVNDAFMKIKESVNKATIAINTIKEDSKKASTSTDDALRNAQDIASISEEFTATAEEVTASTEELDRVISEIEAISKQVVQVAERVEQSAGRFKIE</sequence>
<name>A0A8J7S5A7_METVO</name>